<evidence type="ECO:0000313" key="4">
    <source>
        <dbReference type="Proteomes" id="UP000188268"/>
    </source>
</evidence>
<dbReference type="Gramene" id="OMO50714">
    <property type="protein sequence ID" value="OMO50714"/>
    <property type="gene ID" value="CCACVL1_30309"/>
</dbReference>
<dbReference type="EMBL" id="AWWV01016048">
    <property type="protein sequence ID" value="OMO50714.1"/>
    <property type="molecule type" value="Genomic_DNA"/>
</dbReference>
<reference evidence="3 4" key="1">
    <citation type="submission" date="2013-09" db="EMBL/GenBank/DDBJ databases">
        <title>Corchorus capsularis genome sequencing.</title>
        <authorList>
            <person name="Alam M."/>
            <person name="Haque M.S."/>
            <person name="Islam M.S."/>
            <person name="Emdad E.M."/>
            <person name="Islam M.M."/>
            <person name="Ahmed B."/>
            <person name="Halim A."/>
            <person name="Hossen Q.M.M."/>
            <person name="Hossain M.Z."/>
            <person name="Ahmed R."/>
            <person name="Khan M.M."/>
            <person name="Islam R."/>
            <person name="Rashid M.M."/>
            <person name="Khan S.A."/>
            <person name="Rahman M.S."/>
            <person name="Alam M."/>
        </authorList>
    </citation>
    <scope>NUCLEOTIDE SEQUENCE [LARGE SCALE GENOMIC DNA]</scope>
    <source>
        <strain evidence="4">cv. CVL-1</strain>
        <tissue evidence="3">Whole seedling</tissue>
    </source>
</reference>
<dbReference type="OrthoDB" id="1001388at2759"/>
<organism evidence="3 4">
    <name type="scientific">Corchorus capsularis</name>
    <name type="common">Jute</name>
    <dbReference type="NCBI Taxonomy" id="210143"/>
    <lineage>
        <taxon>Eukaryota</taxon>
        <taxon>Viridiplantae</taxon>
        <taxon>Streptophyta</taxon>
        <taxon>Embryophyta</taxon>
        <taxon>Tracheophyta</taxon>
        <taxon>Spermatophyta</taxon>
        <taxon>Magnoliopsida</taxon>
        <taxon>eudicotyledons</taxon>
        <taxon>Gunneridae</taxon>
        <taxon>Pentapetalae</taxon>
        <taxon>rosids</taxon>
        <taxon>malvids</taxon>
        <taxon>Malvales</taxon>
        <taxon>Malvaceae</taxon>
        <taxon>Grewioideae</taxon>
        <taxon>Apeibeae</taxon>
        <taxon>Corchorus</taxon>
    </lineage>
</organism>
<dbReference type="GO" id="GO:0004519">
    <property type="term" value="F:endonuclease activity"/>
    <property type="evidence" value="ECO:0007669"/>
    <property type="project" value="UniProtKB-KW"/>
</dbReference>
<dbReference type="InterPro" id="IPR025558">
    <property type="entry name" value="DUF4283"/>
</dbReference>
<evidence type="ECO:0000259" key="1">
    <source>
        <dbReference type="Pfam" id="PF03372"/>
    </source>
</evidence>
<dbReference type="Pfam" id="PF03372">
    <property type="entry name" value="Exo_endo_phos"/>
    <property type="match status" value="1"/>
</dbReference>
<feature type="domain" description="DUF4283" evidence="2">
    <location>
        <begin position="5"/>
        <end position="82"/>
    </location>
</feature>
<evidence type="ECO:0000313" key="3">
    <source>
        <dbReference type="EMBL" id="OMO50714.1"/>
    </source>
</evidence>
<dbReference type="PANTHER" id="PTHR33710:SF79">
    <property type="entry name" value="OS06G0205337 PROTEIN"/>
    <property type="match status" value="1"/>
</dbReference>
<evidence type="ECO:0000259" key="2">
    <source>
        <dbReference type="Pfam" id="PF14111"/>
    </source>
</evidence>
<proteinExistence type="predicted"/>
<dbReference type="GO" id="GO:0004527">
    <property type="term" value="F:exonuclease activity"/>
    <property type="evidence" value="ECO:0007669"/>
    <property type="project" value="UniProtKB-KW"/>
</dbReference>
<feature type="domain" description="Endonuclease/exonuclease/phosphatase" evidence="1">
    <location>
        <begin position="474"/>
        <end position="685"/>
    </location>
</feature>
<dbReference type="AlphaFoldDB" id="A0A1R3FXZ5"/>
<comment type="caution">
    <text evidence="3">The sequence shown here is derived from an EMBL/GenBank/DDBJ whole genome shotgun (WGS) entry which is preliminary data.</text>
</comment>
<sequence>MAWFYLVGKLFSERRINQEAFRNVLYQIWRLESKFQIKEIGDHLFVFHFEDELEKDRVFVNQPWSFNKALLALNDYDGFEAPERIPFEITPFWVRIYGLPIRMMNEKIAVAVGEAVGPVLEADEECGRFLGLESRRELGKPVKKYSRSLKAESLNVRTGRSPGADGSFQKGAYGGLLTPDNGGRVAPSASGIRGSGSQSLPSRSIANGGASFRNHVDSLALGRGRGALRENRERDVGLVNSLGINGSVRRGDKGVGGKLKQPLQSGNRYLGRAVPNMEESLGESPVVAEVNLVGATQTYPPSNDNVKAGVSGPTVGPVIPGVGPSRLGHTGFDIVSSQMDIRGPAAVSPTARKNTVAHQVSKNTTYSSEESYDPSCPFVFVAGGSGTRKMRKWKKQARVSEHYSFDLLCYEPPFRAGSKRSTGISIQGDGYGGNFKRSREADMEVETHEAVIPVLPRDKEVVQEGGGTNQEGLGAPRAVHALVNLVLCNKPSFIFLSETKRKKNEMDWIRYRLGYDNCFTVECVGRAGDLALLWSNDISIHILSYSNSHIDAAIDNNSLNPWRFTGFYGSPQTNHLRNSWNLLRLLHSQFSLPWLCAGDFNEIISNEEKHGGAWRLEHQMRLFRDIIEDCELNDLPVLGPLKTWSRRINGEMVYERLDRALVSRTWLNQFGESVEKHCVSPASDHLPLIITISSCPSPVFTKRKAFRYLSMWLSNEGFKETVSNSWRGDRSRNLLQKIEGCSKALADWNREVFGCVRFKIESRRKD</sequence>
<gene>
    <name evidence="3" type="ORF">CCACVL1_30309</name>
</gene>
<protein>
    <submittedName>
        <fullName evidence="3">Endonuclease/exonuclease/phosphatase</fullName>
    </submittedName>
</protein>
<dbReference type="OMA" id="VEWIDIF"/>
<dbReference type="Gene3D" id="3.60.10.10">
    <property type="entry name" value="Endonuclease/exonuclease/phosphatase"/>
    <property type="match status" value="1"/>
</dbReference>
<dbReference type="PANTHER" id="PTHR33710">
    <property type="entry name" value="BNAC02G09200D PROTEIN"/>
    <property type="match status" value="1"/>
</dbReference>
<dbReference type="Pfam" id="PF14111">
    <property type="entry name" value="DUF4283"/>
    <property type="match status" value="1"/>
</dbReference>
<keyword evidence="3" id="KW-0269">Exonuclease</keyword>
<keyword evidence="4" id="KW-1185">Reference proteome</keyword>
<keyword evidence="3" id="KW-0255">Endonuclease</keyword>
<dbReference type="Proteomes" id="UP000188268">
    <property type="component" value="Unassembled WGS sequence"/>
</dbReference>
<keyword evidence="3" id="KW-0378">Hydrolase</keyword>
<name>A0A1R3FXZ5_COCAP</name>
<dbReference type="InterPro" id="IPR036691">
    <property type="entry name" value="Endo/exonu/phosph_ase_sf"/>
</dbReference>
<accession>A0A1R3FXZ5</accession>
<dbReference type="InterPro" id="IPR005135">
    <property type="entry name" value="Endo/exonuclease/phosphatase"/>
</dbReference>
<dbReference type="SUPFAM" id="SSF56219">
    <property type="entry name" value="DNase I-like"/>
    <property type="match status" value="1"/>
</dbReference>
<keyword evidence="3" id="KW-0540">Nuclease</keyword>
<dbReference type="STRING" id="210143.A0A1R3FXZ5"/>